<comment type="subcellular location">
    <subcellularLocation>
        <location evidence="1">Nucleus</location>
    </subcellularLocation>
</comment>
<dbReference type="OMA" id="VDRNKRH"/>
<keyword evidence="4" id="KW-0539">Nucleus</keyword>
<proteinExistence type="inferred from homology"/>
<dbReference type="EMBL" id="AAYY01000003">
    <property type="protein sequence ID" value="EDP44690.1"/>
    <property type="molecule type" value="Genomic_DNA"/>
</dbReference>
<dbReference type="GO" id="GO:0032968">
    <property type="term" value="P:positive regulation of transcription elongation by RNA polymerase II"/>
    <property type="evidence" value="ECO:0007669"/>
    <property type="project" value="TreeGrafter"/>
</dbReference>
<dbReference type="Pfam" id="PF05179">
    <property type="entry name" value="CDC73_C"/>
    <property type="match status" value="1"/>
</dbReference>
<dbReference type="OrthoDB" id="2186602at2759"/>
<organism evidence="7 8">
    <name type="scientific">Malassezia globosa (strain ATCC MYA-4612 / CBS 7966)</name>
    <name type="common">Dandruff-associated fungus</name>
    <dbReference type="NCBI Taxonomy" id="425265"/>
    <lineage>
        <taxon>Eukaryota</taxon>
        <taxon>Fungi</taxon>
        <taxon>Dikarya</taxon>
        <taxon>Basidiomycota</taxon>
        <taxon>Ustilaginomycotina</taxon>
        <taxon>Malasseziomycetes</taxon>
        <taxon>Malasseziales</taxon>
        <taxon>Malasseziaceae</taxon>
        <taxon>Malassezia</taxon>
    </lineage>
</organism>
<evidence type="ECO:0000313" key="8">
    <source>
        <dbReference type="Proteomes" id="UP000008837"/>
    </source>
</evidence>
<dbReference type="GO" id="GO:0000993">
    <property type="term" value="F:RNA polymerase II complex binding"/>
    <property type="evidence" value="ECO:0007669"/>
    <property type="project" value="TreeGrafter"/>
</dbReference>
<keyword evidence="3" id="KW-0804">Transcription</keyword>
<reference evidence="7 8" key="1">
    <citation type="journal article" date="2007" name="Proc. Natl. Acad. Sci. U.S.A.">
        <title>Dandruff-associated Malassezia genomes reveal convergent and divergent virulence traits shared with plant and human fungal pathogens.</title>
        <authorList>
            <person name="Xu J."/>
            <person name="Saunders C.W."/>
            <person name="Hu P."/>
            <person name="Grant R.A."/>
            <person name="Boekhout T."/>
            <person name="Kuramae E.E."/>
            <person name="Kronstad J.W."/>
            <person name="Deangelis Y.M."/>
            <person name="Reeder N.L."/>
            <person name="Johnstone K.R."/>
            <person name="Leland M."/>
            <person name="Fieno A.M."/>
            <person name="Begley W.M."/>
            <person name="Sun Y."/>
            <person name="Lacey M.P."/>
            <person name="Chaudhary T."/>
            <person name="Keough T."/>
            <person name="Chu L."/>
            <person name="Sears R."/>
            <person name="Yuan B."/>
            <person name="Dawson T.L.Jr."/>
        </authorList>
    </citation>
    <scope>NUCLEOTIDE SEQUENCE [LARGE SCALE GENOMIC DNA]</scope>
    <source>
        <strain evidence="8">ATCC MYA-4612 / CBS 7966</strain>
    </source>
</reference>
<dbReference type="GO" id="GO:0006368">
    <property type="term" value="P:transcription elongation by RNA polymerase II"/>
    <property type="evidence" value="ECO:0007669"/>
    <property type="project" value="InterPro"/>
</dbReference>
<dbReference type="STRING" id="425265.A8PWP5"/>
<comment type="similarity">
    <text evidence="2">Belongs to the CDC73 family.</text>
</comment>
<dbReference type="InterPro" id="IPR038103">
    <property type="entry name" value="CDC73_C_sf"/>
</dbReference>
<comment type="caution">
    <text evidence="7">The sequence shown here is derived from an EMBL/GenBank/DDBJ whole genome shotgun (WGS) entry which is preliminary data.</text>
</comment>
<sequence length="399" mass="43775">MLTPEAEPNEFMPLLALVFAIHQRDERTGAYLRNATLAEVVPLPALERSAVLDYLLGKRDAWEGIVARPNEEIGAAGPAVSNMESSQSKASYEGAVDTKTLEKRKISNGPGRPAYVPDPEDAEFVRRLRSKYEIVLMDRDDVLRGSLSSEVDDSVLNTRASSDLLVLRTIIGPRIEAAKRRSNAPPPKSSSSASAASSRSLAASSHGARKSRAQDPIILLSNSPTALINMFNVKALLQDGVFIHPDEARKQAGGIPELVVSIRAPSADDHAASSNTGTLSRRILVVDSAEAVNRLGNGPPGTEQDPWSRVIAVFTTGQAWQFKSYRWTDPRDLFRNGMFLDRHRPASRVGCTNLSAMGVYVRWNNETTSSQVKDWNVTHLQVRFDLRMRGMRITDCDTG</sequence>
<accession>A8PWP5</accession>
<evidence type="ECO:0000259" key="6">
    <source>
        <dbReference type="Pfam" id="PF05179"/>
    </source>
</evidence>
<dbReference type="InterPro" id="IPR031336">
    <property type="entry name" value="CDC73_C"/>
</dbReference>
<evidence type="ECO:0000256" key="4">
    <source>
        <dbReference type="ARBA" id="ARBA00023242"/>
    </source>
</evidence>
<dbReference type="GO" id="GO:0016593">
    <property type="term" value="C:Cdc73/Paf1 complex"/>
    <property type="evidence" value="ECO:0007669"/>
    <property type="project" value="InterPro"/>
</dbReference>
<evidence type="ECO:0000256" key="2">
    <source>
        <dbReference type="ARBA" id="ARBA00010427"/>
    </source>
</evidence>
<evidence type="ECO:0000256" key="1">
    <source>
        <dbReference type="ARBA" id="ARBA00004123"/>
    </source>
</evidence>
<gene>
    <name evidence="7" type="ORF">MGL_1172</name>
</gene>
<dbReference type="Proteomes" id="UP000008837">
    <property type="component" value="Unassembled WGS sequence"/>
</dbReference>
<feature type="domain" description="Cell division control protein 73 C-terminal" evidence="6">
    <location>
        <begin position="213"/>
        <end position="336"/>
    </location>
</feature>
<dbReference type="PANTHER" id="PTHR12466">
    <property type="entry name" value="CDC73 DOMAIN PROTEIN"/>
    <property type="match status" value="1"/>
</dbReference>
<dbReference type="InParanoid" id="A8PWP5"/>
<dbReference type="KEGG" id="mgl:MGL_1172"/>
<dbReference type="GeneID" id="5856209"/>
<keyword evidence="8" id="KW-1185">Reference proteome</keyword>
<dbReference type="RefSeq" id="XP_001731904.1">
    <property type="nucleotide sequence ID" value="XM_001731852.1"/>
</dbReference>
<evidence type="ECO:0000256" key="3">
    <source>
        <dbReference type="ARBA" id="ARBA00023163"/>
    </source>
</evidence>
<dbReference type="AlphaFoldDB" id="A8PWP5"/>
<evidence type="ECO:0000313" key="7">
    <source>
        <dbReference type="EMBL" id="EDP44690.1"/>
    </source>
</evidence>
<name>A8PWP5_MALGO</name>
<feature type="compositionally biased region" description="Low complexity" evidence="5">
    <location>
        <begin position="189"/>
        <end position="205"/>
    </location>
</feature>
<dbReference type="VEuPathDB" id="FungiDB:MGL_1172"/>
<dbReference type="PANTHER" id="PTHR12466:SF8">
    <property type="entry name" value="PARAFIBROMIN"/>
    <property type="match status" value="1"/>
</dbReference>
<protein>
    <recommendedName>
        <fullName evidence="6">Cell division control protein 73 C-terminal domain-containing protein</fullName>
    </recommendedName>
</protein>
<dbReference type="InterPro" id="IPR007852">
    <property type="entry name" value="Cdc73/Parafibromin"/>
</dbReference>
<evidence type="ECO:0000256" key="5">
    <source>
        <dbReference type="SAM" id="MobiDB-lite"/>
    </source>
</evidence>
<feature type="region of interest" description="Disordered" evidence="5">
    <location>
        <begin position="177"/>
        <end position="209"/>
    </location>
</feature>
<dbReference type="Gene3D" id="3.40.50.11990">
    <property type="entry name" value="RNA polymerase II accessory factor, Cdc73 C-terminal domain"/>
    <property type="match status" value="1"/>
</dbReference>